<evidence type="ECO:0000256" key="13">
    <source>
        <dbReference type="SAM" id="Phobius"/>
    </source>
</evidence>
<comment type="subcellular location">
    <subcellularLocation>
        <location evidence="2">Cell membrane</location>
        <topology evidence="2">Multi-pass membrane protein</topology>
    </subcellularLocation>
</comment>
<feature type="domain" description="Cytochrome b561 bacterial/Ni-hydrogenase" evidence="14">
    <location>
        <begin position="10"/>
        <end position="194"/>
    </location>
</feature>
<keyword evidence="9 13" id="KW-1133">Transmembrane helix</keyword>
<evidence type="ECO:0000259" key="14">
    <source>
        <dbReference type="Pfam" id="PF01292"/>
    </source>
</evidence>
<keyword evidence="7" id="KW-0479">Metal-binding</keyword>
<evidence type="ECO:0000256" key="7">
    <source>
        <dbReference type="ARBA" id="ARBA00022723"/>
    </source>
</evidence>
<evidence type="ECO:0000313" key="16">
    <source>
        <dbReference type="Proteomes" id="UP000245506"/>
    </source>
</evidence>
<evidence type="ECO:0000256" key="2">
    <source>
        <dbReference type="ARBA" id="ARBA00004651"/>
    </source>
</evidence>
<name>A0A317CAK7_9GAMM</name>
<feature type="transmembrane region" description="Helical" evidence="13">
    <location>
        <begin position="163"/>
        <end position="183"/>
    </location>
</feature>
<evidence type="ECO:0000256" key="5">
    <source>
        <dbReference type="ARBA" id="ARBA00022617"/>
    </source>
</evidence>
<keyword evidence="3" id="KW-0813">Transport</keyword>
<feature type="transmembrane region" description="Helical" evidence="13">
    <location>
        <begin position="12"/>
        <end position="32"/>
    </location>
</feature>
<feature type="transmembrane region" description="Helical" evidence="13">
    <location>
        <begin position="92"/>
        <end position="112"/>
    </location>
</feature>
<evidence type="ECO:0000313" key="15">
    <source>
        <dbReference type="EMBL" id="PWQ95715.1"/>
    </source>
</evidence>
<evidence type="ECO:0000256" key="12">
    <source>
        <dbReference type="ARBA" id="ARBA00037975"/>
    </source>
</evidence>
<evidence type="ECO:0000256" key="8">
    <source>
        <dbReference type="ARBA" id="ARBA00022982"/>
    </source>
</evidence>
<evidence type="ECO:0000256" key="3">
    <source>
        <dbReference type="ARBA" id="ARBA00022448"/>
    </source>
</evidence>
<dbReference type="GO" id="GO:0020037">
    <property type="term" value="F:heme binding"/>
    <property type="evidence" value="ECO:0007669"/>
    <property type="project" value="TreeGrafter"/>
</dbReference>
<dbReference type="PANTHER" id="PTHR30529">
    <property type="entry name" value="CYTOCHROME B561"/>
    <property type="match status" value="1"/>
</dbReference>
<dbReference type="Proteomes" id="UP000245506">
    <property type="component" value="Unassembled WGS sequence"/>
</dbReference>
<dbReference type="Pfam" id="PF01292">
    <property type="entry name" value="Ni_hydr_CYTB"/>
    <property type="match status" value="1"/>
</dbReference>
<dbReference type="Gene3D" id="1.20.950.20">
    <property type="entry name" value="Transmembrane di-heme cytochromes, Chain C"/>
    <property type="match status" value="1"/>
</dbReference>
<dbReference type="GO" id="GO:0005886">
    <property type="term" value="C:plasma membrane"/>
    <property type="evidence" value="ECO:0007669"/>
    <property type="project" value="UniProtKB-SubCell"/>
</dbReference>
<comment type="similarity">
    <text evidence="12">Belongs to the cytochrome b561 family.</text>
</comment>
<keyword evidence="16" id="KW-1185">Reference proteome</keyword>
<evidence type="ECO:0000256" key="10">
    <source>
        <dbReference type="ARBA" id="ARBA00023004"/>
    </source>
</evidence>
<dbReference type="InterPro" id="IPR052168">
    <property type="entry name" value="Cytochrome_b561_oxidase"/>
</dbReference>
<dbReference type="EMBL" id="QGKL01000032">
    <property type="protein sequence ID" value="PWQ95715.1"/>
    <property type="molecule type" value="Genomic_DNA"/>
</dbReference>
<keyword evidence="11 13" id="KW-0472">Membrane</keyword>
<evidence type="ECO:0000256" key="1">
    <source>
        <dbReference type="ARBA" id="ARBA00001970"/>
    </source>
</evidence>
<dbReference type="GO" id="GO:0009055">
    <property type="term" value="F:electron transfer activity"/>
    <property type="evidence" value="ECO:0007669"/>
    <property type="project" value="InterPro"/>
</dbReference>
<keyword evidence="4" id="KW-1003">Cell membrane</keyword>
<reference evidence="15 16" key="1">
    <citation type="submission" date="2018-05" db="EMBL/GenBank/DDBJ databases">
        <title>Leucothrix arctica sp. nov., isolated from Arctic seawater.</title>
        <authorList>
            <person name="Choi A."/>
            <person name="Baek K."/>
        </authorList>
    </citation>
    <scope>NUCLEOTIDE SEQUENCE [LARGE SCALE GENOMIC DNA]</scope>
    <source>
        <strain evidence="15 16">IMCC9719</strain>
    </source>
</reference>
<dbReference type="AlphaFoldDB" id="A0A317CAK7"/>
<evidence type="ECO:0000256" key="4">
    <source>
        <dbReference type="ARBA" id="ARBA00022475"/>
    </source>
</evidence>
<accession>A0A317CAK7</accession>
<dbReference type="InterPro" id="IPR011577">
    <property type="entry name" value="Cyt_b561_bac/Ni-Hgenase"/>
</dbReference>
<evidence type="ECO:0000256" key="9">
    <source>
        <dbReference type="ARBA" id="ARBA00022989"/>
    </source>
</evidence>
<proteinExistence type="inferred from homology"/>
<dbReference type="SUPFAM" id="SSF81342">
    <property type="entry name" value="Transmembrane di-heme cytochromes"/>
    <property type="match status" value="1"/>
</dbReference>
<dbReference type="OrthoDB" id="8589936at2"/>
<comment type="cofactor">
    <cofactor evidence="1">
        <name>heme b</name>
        <dbReference type="ChEBI" id="CHEBI:60344"/>
    </cofactor>
</comment>
<keyword evidence="5" id="KW-0349">Heme</keyword>
<keyword evidence="8" id="KW-0249">Electron transport</keyword>
<dbReference type="GO" id="GO:0046872">
    <property type="term" value="F:metal ion binding"/>
    <property type="evidence" value="ECO:0007669"/>
    <property type="project" value="UniProtKB-KW"/>
</dbReference>
<dbReference type="RefSeq" id="WP_109823643.1">
    <property type="nucleotide sequence ID" value="NZ_QGKL01000032.1"/>
</dbReference>
<organism evidence="15 16">
    <name type="scientific">Leucothrix arctica</name>
    <dbReference type="NCBI Taxonomy" id="1481894"/>
    <lineage>
        <taxon>Bacteria</taxon>
        <taxon>Pseudomonadati</taxon>
        <taxon>Pseudomonadota</taxon>
        <taxon>Gammaproteobacteria</taxon>
        <taxon>Thiotrichales</taxon>
        <taxon>Thiotrichaceae</taxon>
        <taxon>Leucothrix</taxon>
    </lineage>
</organism>
<dbReference type="PANTHER" id="PTHR30529:SF1">
    <property type="entry name" value="CYTOCHROME B561 HOMOLOG 2"/>
    <property type="match status" value="1"/>
</dbReference>
<gene>
    <name evidence="15" type="ORF">DKT75_11820</name>
</gene>
<evidence type="ECO:0000256" key="6">
    <source>
        <dbReference type="ARBA" id="ARBA00022692"/>
    </source>
</evidence>
<keyword evidence="10" id="KW-0408">Iron</keyword>
<keyword evidence="6 13" id="KW-0812">Transmembrane</keyword>
<feature type="transmembrane region" description="Helical" evidence="13">
    <location>
        <begin position="52"/>
        <end position="72"/>
    </location>
</feature>
<dbReference type="GO" id="GO:0022904">
    <property type="term" value="P:respiratory electron transport chain"/>
    <property type="evidence" value="ECO:0007669"/>
    <property type="project" value="InterPro"/>
</dbReference>
<dbReference type="InterPro" id="IPR016174">
    <property type="entry name" value="Di-haem_cyt_TM"/>
</dbReference>
<protein>
    <submittedName>
        <fullName evidence="15">Cytochrome B</fullName>
    </submittedName>
</protein>
<evidence type="ECO:0000256" key="11">
    <source>
        <dbReference type="ARBA" id="ARBA00023136"/>
    </source>
</evidence>
<comment type="caution">
    <text evidence="15">The sequence shown here is derived from an EMBL/GenBank/DDBJ whole genome shotgun (WGS) entry which is preliminary data.</text>
</comment>
<sequence>MSIRNTAENYGVIAKWLHWITAALFLGAYMTYYYRHWFTEGRSPEGFTALQIHASIGITVFVVVVLRLLWRFTNRAPNEEPGTKLTHLAAKLGHYALYAIMILMPVTGYFGFGGSTNYFFLFEIPRFADTQIFEMLVTNGLGMTFEEFEAPIDFIHKDILGAWLVWILIVGHATAALYHHYVLEDRTLKKMTNGK</sequence>